<proteinExistence type="predicted"/>
<gene>
    <name evidence="1" type="ORF">FYJ75_03020</name>
</gene>
<dbReference type="Proteomes" id="UP000474024">
    <property type="component" value="Unassembled WGS sequence"/>
</dbReference>
<name>A0A6L5YNP8_9FIRM</name>
<organism evidence="1 2">
    <name type="scientific">Roseburia porci</name>
    <dbReference type="NCBI Taxonomy" id="2605790"/>
    <lineage>
        <taxon>Bacteria</taxon>
        <taxon>Bacillati</taxon>
        <taxon>Bacillota</taxon>
        <taxon>Clostridia</taxon>
        <taxon>Lachnospirales</taxon>
        <taxon>Lachnospiraceae</taxon>
        <taxon>Roseburia</taxon>
    </lineage>
</organism>
<protein>
    <submittedName>
        <fullName evidence="1">Uncharacterized protein</fullName>
    </submittedName>
</protein>
<dbReference type="AlphaFoldDB" id="A0A6L5YNP8"/>
<sequence length="79" mass="9108">MDPEKLQFILSFAQKDKPKSMKEAMPFLLANMNIAKKKNLNFTAPEVQLIAEILSRDLPEAEKERVQKMLSVMSRNTKN</sequence>
<evidence type="ECO:0000313" key="2">
    <source>
        <dbReference type="Proteomes" id="UP000474024"/>
    </source>
</evidence>
<reference evidence="1 2" key="1">
    <citation type="submission" date="2019-08" db="EMBL/GenBank/DDBJ databases">
        <title>In-depth cultivation of the pig gut microbiome towards novel bacterial diversity and tailored functional studies.</title>
        <authorList>
            <person name="Wylensek D."/>
            <person name="Hitch T.C.A."/>
            <person name="Clavel T."/>
        </authorList>
    </citation>
    <scope>NUCLEOTIDE SEQUENCE [LARGE SCALE GENOMIC DNA]</scope>
    <source>
        <strain evidence="1 2">MUC/MUC-530-WT-4D</strain>
    </source>
</reference>
<evidence type="ECO:0000313" key="1">
    <source>
        <dbReference type="EMBL" id="MST74010.1"/>
    </source>
</evidence>
<keyword evidence="2" id="KW-1185">Reference proteome</keyword>
<accession>A0A6L5YNP8</accession>
<comment type="caution">
    <text evidence="1">The sequence shown here is derived from an EMBL/GenBank/DDBJ whole genome shotgun (WGS) entry which is preliminary data.</text>
</comment>
<dbReference type="EMBL" id="VUNI01000003">
    <property type="protein sequence ID" value="MST74010.1"/>
    <property type="molecule type" value="Genomic_DNA"/>
</dbReference>